<feature type="signal peptide" evidence="1">
    <location>
        <begin position="1"/>
        <end position="23"/>
    </location>
</feature>
<name>A0ABV0ZN08_9TELE</name>
<comment type="caution">
    <text evidence="2">The sequence shown here is derived from an EMBL/GenBank/DDBJ whole genome shotgun (WGS) entry which is preliminary data.</text>
</comment>
<proteinExistence type="predicted"/>
<organism evidence="2 3">
    <name type="scientific">Ameca splendens</name>
    <dbReference type="NCBI Taxonomy" id="208324"/>
    <lineage>
        <taxon>Eukaryota</taxon>
        <taxon>Metazoa</taxon>
        <taxon>Chordata</taxon>
        <taxon>Craniata</taxon>
        <taxon>Vertebrata</taxon>
        <taxon>Euteleostomi</taxon>
        <taxon>Actinopterygii</taxon>
        <taxon>Neopterygii</taxon>
        <taxon>Teleostei</taxon>
        <taxon>Neoteleostei</taxon>
        <taxon>Acanthomorphata</taxon>
        <taxon>Ovalentaria</taxon>
        <taxon>Atherinomorphae</taxon>
        <taxon>Cyprinodontiformes</taxon>
        <taxon>Goodeidae</taxon>
        <taxon>Ameca</taxon>
    </lineage>
</organism>
<evidence type="ECO:0000313" key="3">
    <source>
        <dbReference type="Proteomes" id="UP001469553"/>
    </source>
</evidence>
<protein>
    <recommendedName>
        <fullName evidence="4">Secreted protein</fullName>
    </recommendedName>
</protein>
<feature type="chain" id="PRO_5046868188" description="Secreted protein" evidence="1">
    <location>
        <begin position="24"/>
        <end position="103"/>
    </location>
</feature>
<accession>A0ABV0ZN08</accession>
<sequence length="103" mass="10909">MCVIICVCMAACCGKLCLNATTAKQSVSVAPVSHTAGLQCCVGASLLGLCDDYYIVFVHPPHKNKMRLPRAGAHSFTSASPVYLSICVSVCPFWIHISSFSGL</sequence>
<evidence type="ECO:0000256" key="1">
    <source>
        <dbReference type="SAM" id="SignalP"/>
    </source>
</evidence>
<dbReference type="Proteomes" id="UP001469553">
    <property type="component" value="Unassembled WGS sequence"/>
</dbReference>
<keyword evidence="1" id="KW-0732">Signal</keyword>
<reference evidence="2 3" key="1">
    <citation type="submission" date="2021-06" db="EMBL/GenBank/DDBJ databases">
        <authorList>
            <person name="Palmer J.M."/>
        </authorList>
    </citation>
    <scope>NUCLEOTIDE SEQUENCE [LARGE SCALE GENOMIC DNA]</scope>
    <source>
        <strain evidence="2 3">AS_MEX2019</strain>
        <tissue evidence="2">Muscle</tissue>
    </source>
</reference>
<dbReference type="EMBL" id="JAHRIP010066657">
    <property type="protein sequence ID" value="MEQ2306901.1"/>
    <property type="molecule type" value="Genomic_DNA"/>
</dbReference>
<keyword evidence="3" id="KW-1185">Reference proteome</keyword>
<gene>
    <name evidence="2" type="ORF">AMECASPLE_012883</name>
</gene>
<evidence type="ECO:0008006" key="4">
    <source>
        <dbReference type="Google" id="ProtNLM"/>
    </source>
</evidence>
<evidence type="ECO:0000313" key="2">
    <source>
        <dbReference type="EMBL" id="MEQ2306901.1"/>
    </source>
</evidence>